<comment type="subcellular location">
    <subcellularLocation>
        <location evidence="1 6">Cell membrane</location>
        <topology evidence="1 6">Multi-pass membrane protein</topology>
    </subcellularLocation>
</comment>
<comment type="similarity">
    <text evidence="6">Belongs to the TVP38/TMEM64 family.</text>
</comment>
<evidence type="ECO:0000256" key="6">
    <source>
        <dbReference type="RuleBase" id="RU366058"/>
    </source>
</evidence>
<evidence type="ECO:0000313" key="8">
    <source>
        <dbReference type="EMBL" id="QJT09442.1"/>
    </source>
</evidence>
<dbReference type="InterPro" id="IPR015414">
    <property type="entry name" value="TMEM64"/>
</dbReference>
<evidence type="ECO:0000256" key="1">
    <source>
        <dbReference type="ARBA" id="ARBA00004651"/>
    </source>
</evidence>
<feature type="domain" description="VTT" evidence="7">
    <location>
        <begin position="74"/>
        <end position="187"/>
    </location>
</feature>
<evidence type="ECO:0000313" key="9">
    <source>
        <dbReference type="EMBL" id="TVM33665.1"/>
    </source>
</evidence>
<dbReference type="Pfam" id="PF09335">
    <property type="entry name" value="VTT_dom"/>
    <property type="match status" value="1"/>
</dbReference>
<organism evidence="9 10">
    <name type="scientific">Oceanidesulfovibrio marinus</name>
    <dbReference type="NCBI Taxonomy" id="370038"/>
    <lineage>
        <taxon>Bacteria</taxon>
        <taxon>Pseudomonadati</taxon>
        <taxon>Thermodesulfobacteriota</taxon>
        <taxon>Desulfovibrionia</taxon>
        <taxon>Desulfovibrionales</taxon>
        <taxon>Desulfovibrionaceae</taxon>
        <taxon>Oceanidesulfovibrio</taxon>
    </lineage>
</organism>
<keyword evidence="2 6" id="KW-1003">Cell membrane</keyword>
<dbReference type="Proteomes" id="UP000503251">
    <property type="component" value="Chromosome"/>
</dbReference>
<dbReference type="GO" id="GO:0005886">
    <property type="term" value="C:plasma membrane"/>
    <property type="evidence" value="ECO:0007669"/>
    <property type="project" value="UniProtKB-SubCell"/>
</dbReference>
<dbReference type="InterPro" id="IPR032816">
    <property type="entry name" value="VTT_dom"/>
</dbReference>
<dbReference type="OrthoDB" id="9779114at2"/>
<evidence type="ECO:0000313" key="10">
    <source>
        <dbReference type="Proteomes" id="UP000434052"/>
    </source>
</evidence>
<dbReference type="PANTHER" id="PTHR12677:SF59">
    <property type="entry name" value="GOLGI APPARATUS MEMBRANE PROTEIN TVP38-RELATED"/>
    <property type="match status" value="1"/>
</dbReference>
<evidence type="ECO:0000256" key="3">
    <source>
        <dbReference type="ARBA" id="ARBA00022692"/>
    </source>
</evidence>
<keyword evidence="4 6" id="KW-1133">Transmembrane helix</keyword>
<keyword evidence="3 6" id="KW-0812">Transmembrane</keyword>
<reference evidence="9 10" key="1">
    <citation type="submission" date="2018-06" db="EMBL/GenBank/DDBJ databases">
        <title>Complete genome of Desulfovibrio marinus P48SEP.</title>
        <authorList>
            <person name="Crispim J.S."/>
            <person name="Vidigal P.M.P."/>
            <person name="Silva L.C.F."/>
            <person name="Araujo L.C."/>
            <person name="Laguardia C.N."/>
            <person name="Dias R.S."/>
            <person name="Sousa M.P."/>
            <person name="Paula S.O."/>
            <person name="Silva C."/>
        </authorList>
    </citation>
    <scope>NUCLEOTIDE SEQUENCE [LARGE SCALE GENOMIC DNA]</scope>
    <source>
        <strain evidence="9 10">P48SEP</strain>
    </source>
</reference>
<keyword evidence="11" id="KW-1185">Reference proteome</keyword>
<reference evidence="8 11" key="2">
    <citation type="submission" date="2019-04" db="EMBL/GenBank/DDBJ databases">
        <title>Isolation and culture of sulfate reducing bacteria from the cold seep of the South China Sea.</title>
        <authorList>
            <person name="Sun C."/>
            <person name="Liu R."/>
        </authorList>
    </citation>
    <scope>NUCLEOTIDE SEQUENCE [LARGE SCALE GENOMIC DNA]</scope>
    <source>
        <strain evidence="8 11">CS1</strain>
    </source>
</reference>
<dbReference type="PANTHER" id="PTHR12677">
    <property type="entry name" value="GOLGI APPARATUS MEMBRANE PROTEIN TVP38-RELATED"/>
    <property type="match status" value="1"/>
</dbReference>
<feature type="transmembrane region" description="Helical" evidence="6">
    <location>
        <begin position="82"/>
        <end position="111"/>
    </location>
</feature>
<evidence type="ECO:0000313" key="11">
    <source>
        <dbReference type="Proteomes" id="UP000503251"/>
    </source>
</evidence>
<dbReference type="EMBL" id="QMIF01000006">
    <property type="protein sequence ID" value="TVM33665.1"/>
    <property type="molecule type" value="Genomic_DNA"/>
</dbReference>
<name>A0A6P1ZGA2_9BACT</name>
<keyword evidence="5 6" id="KW-0472">Membrane</keyword>
<feature type="transmembrane region" description="Helical" evidence="6">
    <location>
        <begin position="136"/>
        <end position="157"/>
    </location>
</feature>
<dbReference type="Proteomes" id="UP000434052">
    <property type="component" value="Unassembled WGS sequence"/>
</dbReference>
<proteinExistence type="inferred from homology"/>
<gene>
    <name evidence="9" type="ORF">DQK91_10565</name>
    <name evidence="8" type="ORF">E8L03_11035</name>
</gene>
<sequence>MQTKTWKKLAILGAIAVAVVLFFALGLHKYLTLSQLKGSRDALLRLYQEHTVLFVAAYFAAYVAIAALSLPGAAVMTLAGSAILGFWTGLITVSFASSIGALLACAISRYVAGGYVQRRFGDKLGRFNAGIEREGAFYLFTLRLIPVFPFFVINLVMGLTRMPLVTFYWVSQLGMLPGTAVYVNAGTQLGELDSLSGILSWQIIASFALLGIFPLVAKKVLGWYRAKKGLQAAPVQEPSVKN</sequence>
<feature type="transmembrane region" description="Helical" evidence="6">
    <location>
        <begin position="195"/>
        <end position="217"/>
    </location>
</feature>
<evidence type="ECO:0000256" key="5">
    <source>
        <dbReference type="ARBA" id="ARBA00023136"/>
    </source>
</evidence>
<evidence type="ECO:0000256" key="2">
    <source>
        <dbReference type="ARBA" id="ARBA00022475"/>
    </source>
</evidence>
<feature type="transmembrane region" description="Helical" evidence="6">
    <location>
        <begin position="9"/>
        <end position="31"/>
    </location>
</feature>
<dbReference type="AlphaFoldDB" id="A0A6P1ZGA2"/>
<dbReference type="EMBL" id="CP039543">
    <property type="protein sequence ID" value="QJT09442.1"/>
    <property type="molecule type" value="Genomic_DNA"/>
</dbReference>
<dbReference type="RefSeq" id="WP_144305329.1">
    <property type="nucleotide sequence ID" value="NZ_CP039543.1"/>
</dbReference>
<evidence type="ECO:0000256" key="4">
    <source>
        <dbReference type="ARBA" id="ARBA00022989"/>
    </source>
</evidence>
<protein>
    <recommendedName>
        <fullName evidence="6">TVP38/TMEM64 family membrane protein</fullName>
    </recommendedName>
</protein>
<evidence type="ECO:0000259" key="7">
    <source>
        <dbReference type="Pfam" id="PF09335"/>
    </source>
</evidence>
<accession>A0A6P1ZGA2</accession>
<feature type="transmembrane region" description="Helical" evidence="6">
    <location>
        <begin position="51"/>
        <end position="70"/>
    </location>
</feature>